<dbReference type="Gene3D" id="1.20.1420.20">
    <property type="entry name" value="M75 peptidase, HXXE motif"/>
    <property type="match status" value="1"/>
</dbReference>
<dbReference type="AlphaFoldDB" id="A0A1Y5HZR4"/>
<keyword evidence="2" id="KW-0732">Signal</keyword>
<organism evidence="4 5">
    <name type="scientific">Oleispira antarctica</name>
    <dbReference type="NCBI Taxonomy" id="188908"/>
    <lineage>
        <taxon>Bacteria</taxon>
        <taxon>Pseudomonadati</taxon>
        <taxon>Pseudomonadota</taxon>
        <taxon>Gammaproteobacteria</taxon>
        <taxon>Oceanospirillales</taxon>
        <taxon>Oceanospirillaceae</taxon>
        <taxon>Oleispira</taxon>
    </lineage>
</organism>
<sequence>MLRLIFAISLVCLAACSPKQTEEIPKPSTVIKFDSSAFSAQVGIVAYTSLSRANRSAQVMDSKLASFMYHPNPMSQEEITQSWRQAYDDFLASLIFSYLPIQDPPDWHTQRIAYSDLLVQLDSWPIEGGYIDYIPGYPFSGIVNDLALVIDEKNIRSQHGFTDPSNASLGYHAIEFMFWGQEGKRSAHDFFPQENTAPVPINDAEESLHEHSEEDISHAGESLHIPQNHNRRRQYTKLLSEILQKDLHRIQRRWEPSSGYYAQLLQQSSAENTLQAALIAGQRFISEELLQKRFQLISSEFSNSSQQDLLASLAGLESWYLPKDEEQQEASLGFLMQQADSQIAADFIQSLATTKNCIEKMTDKASDIDQCKQDTITLLSNLRRSASSLNVDLPALD</sequence>
<dbReference type="InterPro" id="IPR018976">
    <property type="entry name" value="Imelysin-like"/>
</dbReference>
<protein>
    <recommendedName>
        <fullName evidence="3">Imelysin-like domain-containing protein</fullName>
    </recommendedName>
</protein>
<dbReference type="Pfam" id="PF09375">
    <property type="entry name" value="Peptidase_M75"/>
    <property type="match status" value="1"/>
</dbReference>
<evidence type="ECO:0000256" key="1">
    <source>
        <dbReference type="ARBA" id="ARBA00004196"/>
    </source>
</evidence>
<dbReference type="Proteomes" id="UP000227088">
    <property type="component" value="Unassembled WGS sequence"/>
</dbReference>
<evidence type="ECO:0000313" key="5">
    <source>
        <dbReference type="Proteomes" id="UP000227088"/>
    </source>
</evidence>
<dbReference type="EMBL" id="MABE01000096">
    <property type="protein sequence ID" value="OUS41293.1"/>
    <property type="molecule type" value="Genomic_DNA"/>
</dbReference>
<name>A0A1Y5HZR4_OLEAN</name>
<proteinExistence type="predicted"/>
<evidence type="ECO:0000313" key="4">
    <source>
        <dbReference type="EMBL" id="OUS41293.1"/>
    </source>
</evidence>
<evidence type="ECO:0000259" key="3">
    <source>
        <dbReference type="Pfam" id="PF09375"/>
    </source>
</evidence>
<comment type="caution">
    <text evidence="4">The sequence shown here is derived from an EMBL/GenBank/DDBJ whole genome shotgun (WGS) entry which is preliminary data.</text>
</comment>
<accession>A0A1Y5HZR4</accession>
<reference evidence="5" key="1">
    <citation type="journal article" date="2017" name="Proc. Natl. Acad. Sci. U.S.A.">
        <title>Simulation of Deepwater Horizon oil plume reveals substrate specialization within a complex community of hydrocarbon degraders.</title>
        <authorList>
            <person name="Hu P."/>
            <person name="Dubinsky E.A."/>
            <person name="Probst A.J."/>
            <person name="Wang J."/>
            <person name="Sieber C.M.K."/>
            <person name="Tom L.M."/>
            <person name="Gardinali P."/>
            <person name="Banfield J.F."/>
            <person name="Atlas R.M."/>
            <person name="Andersen G.L."/>
        </authorList>
    </citation>
    <scope>NUCLEOTIDE SEQUENCE [LARGE SCALE GENOMIC DNA]</scope>
</reference>
<feature type="domain" description="Imelysin-like" evidence="3">
    <location>
        <begin position="48"/>
        <end position="366"/>
    </location>
</feature>
<comment type="subcellular location">
    <subcellularLocation>
        <location evidence="1">Cell envelope</location>
    </subcellularLocation>
</comment>
<evidence type="ECO:0000256" key="2">
    <source>
        <dbReference type="ARBA" id="ARBA00022729"/>
    </source>
</evidence>
<gene>
    <name evidence="4" type="ORF">A9R00_01645</name>
</gene>
<dbReference type="InterPro" id="IPR038352">
    <property type="entry name" value="Imelysin_sf"/>
</dbReference>
<dbReference type="GO" id="GO:0030313">
    <property type="term" value="C:cell envelope"/>
    <property type="evidence" value="ECO:0007669"/>
    <property type="project" value="UniProtKB-SubCell"/>
</dbReference>